<dbReference type="PRINTS" id="PR00983">
    <property type="entry name" value="TRNASYNTHCYS"/>
</dbReference>
<comment type="caution">
    <text evidence="7">The sequence shown here is derived from an EMBL/GenBank/DDBJ whole genome shotgun (WGS) entry which is preliminary data.</text>
</comment>
<dbReference type="GO" id="GO:0004817">
    <property type="term" value="F:cysteine-tRNA ligase activity"/>
    <property type="evidence" value="ECO:0007669"/>
    <property type="project" value="TreeGrafter"/>
</dbReference>
<protein>
    <submittedName>
        <fullName evidence="7">L-cysteine:1D-myo-inositol 2-amino-2-deoxy-alpha-D-glucopyranoside ligase</fullName>
    </submittedName>
</protein>
<organism evidence="7 8">
    <name type="scientific">Agrococcus jenensis</name>
    <dbReference type="NCBI Taxonomy" id="46353"/>
    <lineage>
        <taxon>Bacteria</taxon>
        <taxon>Bacillati</taxon>
        <taxon>Actinomycetota</taxon>
        <taxon>Actinomycetes</taxon>
        <taxon>Micrococcales</taxon>
        <taxon>Microbacteriaceae</taxon>
        <taxon>Agrococcus</taxon>
    </lineage>
</organism>
<evidence type="ECO:0000313" key="8">
    <source>
        <dbReference type="Proteomes" id="UP000275456"/>
    </source>
</evidence>
<keyword evidence="3" id="KW-0547">Nucleotide-binding</keyword>
<keyword evidence="8" id="KW-1185">Reference proteome</keyword>
<accession>A0A3N2AVB8</accession>
<dbReference type="SUPFAM" id="SSF52374">
    <property type="entry name" value="Nucleotidylyl transferase"/>
    <property type="match status" value="1"/>
</dbReference>
<dbReference type="GO" id="GO:0005524">
    <property type="term" value="F:ATP binding"/>
    <property type="evidence" value="ECO:0007669"/>
    <property type="project" value="UniProtKB-KW"/>
</dbReference>
<name>A0A3N2AVB8_9MICO</name>
<dbReference type="RefSeq" id="WP_123697880.1">
    <property type="nucleotide sequence ID" value="NZ_RKHJ01000001.1"/>
</dbReference>
<evidence type="ECO:0000256" key="3">
    <source>
        <dbReference type="ARBA" id="ARBA00022741"/>
    </source>
</evidence>
<dbReference type="Proteomes" id="UP000275456">
    <property type="component" value="Unassembled WGS sequence"/>
</dbReference>
<evidence type="ECO:0000259" key="6">
    <source>
        <dbReference type="Pfam" id="PF01406"/>
    </source>
</evidence>
<keyword evidence="4" id="KW-0067">ATP-binding</keyword>
<feature type="domain" description="tRNA synthetases class I catalytic" evidence="6">
    <location>
        <begin position="46"/>
        <end position="352"/>
    </location>
</feature>
<gene>
    <name evidence="7" type="ORF">EDD26_2353</name>
</gene>
<feature type="compositionally biased region" description="Basic and acidic residues" evidence="5">
    <location>
        <begin position="19"/>
        <end position="33"/>
    </location>
</feature>
<dbReference type="InterPro" id="IPR014729">
    <property type="entry name" value="Rossmann-like_a/b/a_fold"/>
</dbReference>
<proteinExistence type="predicted"/>
<reference evidence="7 8" key="1">
    <citation type="submission" date="2018-11" db="EMBL/GenBank/DDBJ databases">
        <title>Sequencing the genomes of 1000 actinobacteria strains.</title>
        <authorList>
            <person name="Klenk H.-P."/>
        </authorList>
    </citation>
    <scope>NUCLEOTIDE SEQUENCE [LARGE SCALE GENOMIC DNA]</scope>
    <source>
        <strain evidence="7 8">DSM 9580</strain>
    </source>
</reference>
<evidence type="ECO:0000256" key="5">
    <source>
        <dbReference type="SAM" id="MobiDB-lite"/>
    </source>
</evidence>
<keyword evidence="2 7" id="KW-0436">Ligase</keyword>
<comment type="subunit">
    <text evidence="1">Monomer.</text>
</comment>
<dbReference type="PANTHER" id="PTHR10890">
    <property type="entry name" value="CYSTEINYL-TRNA SYNTHETASE"/>
    <property type="match status" value="1"/>
</dbReference>
<evidence type="ECO:0000313" key="7">
    <source>
        <dbReference type="EMBL" id="ROR66957.1"/>
    </source>
</evidence>
<evidence type="ECO:0000256" key="2">
    <source>
        <dbReference type="ARBA" id="ARBA00022598"/>
    </source>
</evidence>
<evidence type="ECO:0000256" key="4">
    <source>
        <dbReference type="ARBA" id="ARBA00022840"/>
    </source>
</evidence>
<dbReference type="Gene3D" id="1.20.120.640">
    <property type="entry name" value="Anticodon-binding domain of a subclass of class I aminoacyl-tRNA synthetases"/>
    <property type="match status" value="1"/>
</dbReference>
<dbReference type="GO" id="GO:0006423">
    <property type="term" value="P:cysteinyl-tRNA aminoacylation"/>
    <property type="evidence" value="ECO:0007669"/>
    <property type="project" value="TreeGrafter"/>
</dbReference>
<dbReference type="EMBL" id="RKHJ01000001">
    <property type="protein sequence ID" value="ROR66957.1"/>
    <property type="molecule type" value="Genomic_DNA"/>
</dbReference>
<dbReference type="AlphaFoldDB" id="A0A3N2AVB8"/>
<dbReference type="OrthoDB" id="9815130at2"/>
<dbReference type="Gene3D" id="3.40.50.620">
    <property type="entry name" value="HUPs"/>
    <property type="match status" value="1"/>
</dbReference>
<dbReference type="InterPro" id="IPR032678">
    <property type="entry name" value="tRNA-synt_1_cat_dom"/>
</dbReference>
<dbReference type="Pfam" id="PF01406">
    <property type="entry name" value="tRNA-synt_1e"/>
    <property type="match status" value="1"/>
</dbReference>
<evidence type="ECO:0000256" key="1">
    <source>
        <dbReference type="ARBA" id="ARBA00011245"/>
    </source>
</evidence>
<feature type="region of interest" description="Disordered" evidence="5">
    <location>
        <begin position="1"/>
        <end position="42"/>
    </location>
</feature>
<sequence>MRSWQRAEVPSLDALGHGTGERPSVHDVRRDGRAVIPAGGPDDRPTASMYTCGITPYDATHLGHAFTYLAFDTLTRVWLDAGIEVRTAMNSTDVDDPLLERAARDGVDWRELADRQQQLFRGDMEALRILPPDSWVAVTERIQPIAEAVQRMLDTGDAYTLPAEGAVDADGVDVLFDSAKRRQFPMGTGSRTGADEMLELTREFGGDPDRPGKRSPLDPLLWRAERPGEPAWDSPVGRGRPGWHVECTAIAMEELGAPFTVAAGGRDLRFPHQEMQGHHALALGAPMFSDVRLNAGLVAFEGEKMSKSLGNLVLVSRLLQEGARPAAVRLALLDHHWREDWEWFPEMLEAAEQRLDRWLAWSTMPDDDPSLAESIVPWLRVTLADDLHTPAALQAVDAFILRAPADEGSLAAIDALLGIDLRTVEPR</sequence>
<dbReference type="GO" id="GO:0005829">
    <property type="term" value="C:cytosol"/>
    <property type="evidence" value="ECO:0007669"/>
    <property type="project" value="TreeGrafter"/>
</dbReference>
<dbReference type="InterPro" id="IPR024909">
    <property type="entry name" value="Cys-tRNA/MSH_ligase"/>
</dbReference>
<dbReference type="PANTHER" id="PTHR10890:SF3">
    <property type="entry name" value="CYSTEINE--TRNA LIGASE, CYTOPLASMIC"/>
    <property type="match status" value="1"/>
</dbReference>